<dbReference type="Gene3D" id="3.30.1490.480">
    <property type="entry name" value="Endolytic murein transglycosylase"/>
    <property type="match status" value="1"/>
</dbReference>
<comment type="subcellular location">
    <subcellularLocation>
        <location evidence="7">Cell membrane</location>
        <topology evidence="7">Single-pass membrane protein</topology>
    </subcellularLocation>
</comment>
<proteinExistence type="inferred from homology"/>
<dbReference type="PANTHER" id="PTHR30518:SF2">
    <property type="entry name" value="ENDOLYTIC MUREIN TRANSGLYCOSYLASE"/>
    <property type="match status" value="1"/>
</dbReference>
<evidence type="ECO:0000256" key="8">
    <source>
        <dbReference type="SAM" id="MobiDB-lite"/>
    </source>
</evidence>
<gene>
    <name evidence="7" type="primary">mltG</name>
    <name evidence="9" type="ORF">Rhe02_43560</name>
</gene>
<dbReference type="InterPro" id="IPR003770">
    <property type="entry name" value="MLTG-like"/>
</dbReference>
<evidence type="ECO:0000313" key="10">
    <source>
        <dbReference type="Proteomes" id="UP000612899"/>
    </source>
</evidence>
<evidence type="ECO:0000256" key="3">
    <source>
        <dbReference type="ARBA" id="ARBA00022989"/>
    </source>
</evidence>
<keyword evidence="4 7" id="KW-0472">Membrane</keyword>
<evidence type="ECO:0000256" key="4">
    <source>
        <dbReference type="ARBA" id="ARBA00023136"/>
    </source>
</evidence>
<comment type="similarity">
    <text evidence="7">Belongs to the transglycosylase MltG family.</text>
</comment>
<dbReference type="PANTHER" id="PTHR30518">
    <property type="entry name" value="ENDOLYTIC MUREIN TRANSGLYCOSYLASE"/>
    <property type="match status" value="1"/>
</dbReference>
<dbReference type="GO" id="GO:0005886">
    <property type="term" value="C:plasma membrane"/>
    <property type="evidence" value="ECO:0007669"/>
    <property type="project" value="UniProtKB-SubCell"/>
</dbReference>
<evidence type="ECO:0000256" key="5">
    <source>
        <dbReference type="ARBA" id="ARBA00023239"/>
    </source>
</evidence>
<organism evidence="9 10">
    <name type="scientific">Rhizocola hellebori</name>
    <dbReference type="NCBI Taxonomy" id="1392758"/>
    <lineage>
        <taxon>Bacteria</taxon>
        <taxon>Bacillati</taxon>
        <taxon>Actinomycetota</taxon>
        <taxon>Actinomycetes</taxon>
        <taxon>Micromonosporales</taxon>
        <taxon>Micromonosporaceae</taxon>
        <taxon>Rhizocola</taxon>
    </lineage>
</organism>
<dbReference type="Pfam" id="PF02618">
    <property type="entry name" value="YceG"/>
    <property type="match status" value="1"/>
</dbReference>
<dbReference type="GO" id="GO:0071555">
    <property type="term" value="P:cell wall organization"/>
    <property type="evidence" value="ECO:0007669"/>
    <property type="project" value="UniProtKB-KW"/>
</dbReference>
<dbReference type="EC" id="4.2.2.29" evidence="7"/>
<reference evidence="9" key="1">
    <citation type="submission" date="2021-01" db="EMBL/GenBank/DDBJ databases">
        <title>Whole genome shotgun sequence of Rhizocola hellebori NBRC 109834.</title>
        <authorList>
            <person name="Komaki H."/>
            <person name="Tamura T."/>
        </authorList>
    </citation>
    <scope>NUCLEOTIDE SEQUENCE</scope>
    <source>
        <strain evidence="9">NBRC 109834</strain>
    </source>
</reference>
<evidence type="ECO:0000313" key="9">
    <source>
        <dbReference type="EMBL" id="GIH06289.1"/>
    </source>
</evidence>
<feature type="compositionally biased region" description="Basic residues" evidence="8">
    <location>
        <begin position="18"/>
        <end position="31"/>
    </location>
</feature>
<feature type="compositionally biased region" description="Acidic residues" evidence="8">
    <location>
        <begin position="1"/>
        <end position="14"/>
    </location>
</feature>
<dbReference type="EMBL" id="BONY01000026">
    <property type="protein sequence ID" value="GIH06289.1"/>
    <property type="molecule type" value="Genomic_DNA"/>
</dbReference>
<dbReference type="GO" id="GO:0008932">
    <property type="term" value="F:lytic endotransglycosylase activity"/>
    <property type="evidence" value="ECO:0007669"/>
    <property type="project" value="UniProtKB-UniRule"/>
</dbReference>
<keyword evidence="2 7" id="KW-0812">Transmembrane</keyword>
<feature type="transmembrane region" description="Helical" evidence="7">
    <location>
        <begin position="38"/>
        <end position="59"/>
    </location>
</feature>
<dbReference type="AlphaFoldDB" id="A0A8J3QA88"/>
<keyword evidence="1 7" id="KW-1003">Cell membrane</keyword>
<evidence type="ECO:0000256" key="1">
    <source>
        <dbReference type="ARBA" id="ARBA00022475"/>
    </source>
</evidence>
<sequence>MMIDDLDLGFDEPDDKGRHRRGRKAARKKNKGTRGRSIMALLVTLLLLGGLGFGGYLGYQALAQKFTTPDYQGQGVSETVQIEILPGATQVDIAKTLKAADVIKSEKAFTESGNRDALKIQPGVYNLHKRMSGAAAVLALLDLKNRIVNGVTIPEGLITLEIYDILAKALKLNVDDFKAAAQDPVKLGIPDWWFNRKDGVAPTTPRSLEGFLFPATYEFPPNIGAEAALKVMVNHFLTVTGKMRFADRVQAERHISPYEALVTASIVEGEVQKPEDMGKAARAIYNRAYTDKADTKLLQVDAAFNYQFKLQGKDPKHSNDLRVSEMQNANNPYNTYKRPGLTPTPIGNPGENALKAAMDPPVGNWLYWVTVDAQGTTLFADTLSQHDNNKQVGCRNGFLTTC</sequence>
<evidence type="ECO:0000256" key="7">
    <source>
        <dbReference type="HAMAP-Rule" id="MF_02065"/>
    </source>
</evidence>
<dbReference type="RefSeq" id="WP_373320670.1">
    <property type="nucleotide sequence ID" value="NZ_BONY01000026.1"/>
</dbReference>
<evidence type="ECO:0000256" key="2">
    <source>
        <dbReference type="ARBA" id="ARBA00022692"/>
    </source>
</evidence>
<comment type="function">
    <text evidence="7">Functions as a peptidoglycan terminase that cleaves nascent peptidoglycan strands endolytically to terminate their elongation.</text>
</comment>
<accession>A0A8J3QA88</accession>
<dbReference type="NCBIfam" id="TIGR00247">
    <property type="entry name" value="endolytic transglycosylase MltG"/>
    <property type="match status" value="1"/>
</dbReference>
<protein>
    <recommendedName>
        <fullName evidence="7">Endolytic murein transglycosylase</fullName>
        <ecNumber evidence="7">4.2.2.29</ecNumber>
    </recommendedName>
    <alternativeName>
        <fullName evidence="7">Peptidoglycan lytic transglycosylase</fullName>
    </alternativeName>
    <alternativeName>
        <fullName evidence="7">Peptidoglycan polymerization terminase</fullName>
    </alternativeName>
</protein>
<dbReference type="Proteomes" id="UP000612899">
    <property type="component" value="Unassembled WGS sequence"/>
</dbReference>
<keyword evidence="6 7" id="KW-0961">Cell wall biogenesis/degradation</keyword>
<dbReference type="HAMAP" id="MF_02065">
    <property type="entry name" value="MltG"/>
    <property type="match status" value="1"/>
</dbReference>
<dbReference type="GO" id="GO:0009252">
    <property type="term" value="P:peptidoglycan biosynthetic process"/>
    <property type="evidence" value="ECO:0007669"/>
    <property type="project" value="UniProtKB-UniRule"/>
</dbReference>
<feature type="site" description="Important for catalytic activity" evidence="7">
    <location>
        <position position="270"/>
    </location>
</feature>
<feature type="region of interest" description="Disordered" evidence="8">
    <location>
        <begin position="1"/>
        <end position="31"/>
    </location>
</feature>
<keyword evidence="10" id="KW-1185">Reference proteome</keyword>
<evidence type="ECO:0000256" key="6">
    <source>
        <dbReference type="ARBA" id="ARBA00023316"/>
    </source>
</evidence>
<name>A0A8J3QA88_9ACTN</name>
<keyword evidence="5 7" id="KW-0456">Lyase</keyword>
<comment type="caution">
    <text evidence="9">The sequence shown here is derived from an EMBL/GenBank/DDBJ whole genome shotgun (WGS) entry which is preliminary data.</text>
</comment>
<comment type="catalytic activity">
    <reaction evidence="7">
        <text>a peptidoglycan chain = a peptidoglycan chain with N-acetyl-1,6-anhydromuramyl-[peptide] at the reducing end + a peptidoglycan chain with N-acetylglucosamine at the non-reducing end.</text>
        <dbReference type="EC" id="4.2.2.29"/>
    </reaction>
</comment>
<keyword evidence="3 7" id="KW-1133">Transmembrane helix</keyword>